<sequence>MSRSHQDMTTDESGDEAMSIRRSRMVDDDQHGDLYWMAEPGIDWKASAFIKRFHASQHT</sequence>
<dbReference type="AlphaFoldDB" id="A0A0J8BEZ6"/>
<name>A0A0J8BEZ6_BETVV</name>
<gene>
    <name evidence="2" type="ORF">BVRB_3g070410</name>
</gene>
<reference evidence="2 3" key="1">
    <citation type="journal article" date="2014" name="Nature">
        <title>The genome of the recently domesticated crop plant sugar beet (Beta vulgaris).</title>
        <authorList>
            <person name="Dohm J.C."/>
            <person name="Minoche A.E."/>
            <person name="Holtgrawe D."/>
            <person name="Capella-Gutierrez S."/>
            <person name="Zakrzewski F."/>
            <person name="Tafer H."/>
            <person name="Rupp O."/>
            <person name="Sorensen T.R."/>
            <person name="Stracke R."/>
            <person name="Reinhardt R."/>
            <person name="Goesmann A."/>
            <person name="Kraft T."/>
            <person name="Schulz B."/>
            <person name="Stadler P.F."/>
            <person name="Schmidt T."/>
            <person name="Gabaldon T."/>
            <person name="Lehrach H."/>
            <person name="Weisshaar B."/>
            <person name="Himmelbauer H."/>
        </authorList>
    </citation>
    <scope>NUCLEOTIDE SEQUENCE [LARGE SCALE GENOMIC DNA]</scope>
    <source>
        <tissue evidence="2">Taproot</tissue>
    </source>
</reference>
<evidence type="ECO:0000256" key="1">
    <source>
        <dbReference type="SAM" id="MobiDB-lite"/>
    </source>
</evidence>
<accession>A0A0J8BEZ6</accession>
<dbReference type="Proteomes" id="UP000035740">
    <property type="component" value="Unassembled WGS sequence"/>
</dbReference>
<evidence type="ECO:0000313" key="3">
    <source>
        <dbReference type="Proteomes" id="UP000035740"/>
    </source>
</evidence>
<feature type="region of interest" description="Disordered" evidence="1">
    <location>
        <begin position="1"/>
        <end position="25"/>
    </location>
</feature>
<dbReference type="EMBL" id="KQ090249">
    <property type="protein sequence ID" value="KMS98598.1"/>
    <property type="molecule type" value="Genomic_DNA"/>
</dbReference>
<organism evidence="2 3">
    <name type="scientific">Beta vulgaris subsp. vulgaris</name>
    <name type="common">Beet</name>
    <dbReference type="NCBI Taxonomy" id="3555"/>
    <lineage>
        <taxon>Eukaryota</taxon>
        <taxon>Viridiplantae</taxon>
        <taxon>Streptophyta</taxon>
        <taxon>Embryophyta</taxon>
        <taxon>Tracheophyta</taxon>
        <taxon>Spermatophyta</taxon>
        <taxon>Magnoliopsida</taxon>
        <taxon>eudicotyledons</taxon>
        <taxon>Gunneridae</taxon>
        <taxon>Pentapetalae</taxon>
        <taxon>Caryophyllales</taxon>
        <taxon>Chenopodiaceae</taxon>
        <taxon>Betoideae</taxon>
        <taxon>Beta</taxon>
    </lineage>
</organism>
<keyword evidence="3" id="KW-1185">Reference proteome</keyword>
<dbReference type="Gramene" id="KMS98598">
    <property type="protein sequence ID" value="KMS98598"/>
    <property type="gene ID" value="BVRB_3g070410"/>
</dbReference>
<proteinExistence type="predicted"/>
<evidence type="ECO:0000313" key="2">
    <source>
        <dbReference type="EMBL" id="KMS98598.1"/>
    </source>
</evidence>
<dbReference type="OrthoDB" id="654716at2759"/>
<protein>
    <submittedName>
        <fullName evidence="2">Uncharacterized protein</fullName>
    </submittedName>
</protein>